<sequence length="97" mass="11530">MTIFNIDPDSDIVVSKRPYQDVIAINDLSDLDSFETRQRKRQAAENAENCRFPWLRTDVIQDMEDRKKYFRNKVSNWERQVRKILAISKILKIISAN</sequence>
<organism evidence="1 2">
    <name type="scientific">Nephila pilipes</name>
    <name type="common">Giant wood spider</name>
    <name type="synonym">Nephila maculata</name>
    <dbReference type="NCBI Taxonomy" id="299642"/>
    <lineage>
        <taxon>Eukaryota</taxon>
        <taxon>Metazoa</taxon>
        <taxon>Ecdysozoa</taxon>
        <taxon>Arthropoda</taxon>
        <taxon>Chelicerata</taxon>
        <taxon>Arachnida</taxon>
        <taxon>Araneae</taxon>
        <taxon>Araneomorphae</taxon>
        <taxon>Entelegynae</taxon>
        <taxon>Araneoidea</taxon>
        <taxon>Nephilidae</taxon>
        <taxon>Nephila</taxon>
    </lineage>
</organism>
<evidence type="ECO:0000313" key="1">
    <source>
        <dbReference type="EMBL" id="GFT63595.1"/>
    </source>
</evidence>
<accession>A0A8X6TYI4</accession>
<protein>
    <submittedName>
        <fullName evidence="1">Uncharacterized protein</fullName>
    </submittedName>
</protein>
<dbReference type="OrthoDB" id="6419339at2759"/>
<proteinExistence type="predicted"/>
<keyword evidence="2" id="KW-1185">Reference proteome</keyword>
<comment type="caution">
    <text evidence="1">The sequence shown here is derived from an EMBL/GenBank/DDBJ whole genome shotgun (WGS) entry which is preliminary data.</text>
</comment>
<reference evidence="1" key="1">
    <citation type="submission" date="2020-08" db="EMBL/GenBank/DDBJ databases">
        <title>Multicomponent nature underlies the extraordinary mechanical properties of spider dragline silk.</title>
        <authorList>
            <person name="Kono N."/>
            <person name="Nakamura H."/>
            <person name="Mori M."/>
            <person name="Yoshida Y."/>
            <person name="Ohtoshi R."/>
            <person name="Malay A.D."/>
            <person name="Moran D.A.P."/>
            <person name="Tomita M."/>
            <person name="Numata K."/>
            <person name="Arakawa K."/>
        </authorList>
    </citation>
    <scope>NUCLEOTIDE SEQUENCE</scope>
</reference>
<dbReference type="Proteomes" id="UP000887013">
    <property type="component" value="Unassembled WGS sequence"/>
</dbReference>
<name>A0A8X6TYI4_NEPPI</name>
<dbReference type="AlphaFoldDB" id="A0A8X6TYI4"/>
<dbReference type="EMBL" id="BMAW01019486">
    <property type="protein sequence ID" value="GFT63595.1"/>
    <property type="molecule type" value="Genomic_DNA"/>
</dbReference>
<evidence type="ECO:0000313" key="2">
    <source>
        <dbReference type="Proteomes" id="UP000887013"/>
    </source>
</evidence>
<gene>
    <name evidence="1" type="primary">AVEN_41783_2</name>
    <name evidence="1" type="ORF">NPIL_308531</name>
</gene>